<evidence type="ECO:0000256" key="2">
    <source>
        <dbReference type="ARBA" id="ARBA00023239"/>
    </source>
</evidence>
<dbReference type="GO" id="GO:0016829">
    <property type="term" value="F:lyase activity"/>
    <property type="evidence" value="ECO:0007669"/>
    <property type="project" value="UniProtKB-KW"/>
</dbReference>
<dbReference type="InterPro" id="IPR034593">
    <property type="entry name" value="DgoD-like"/>
</dbReference>
<keyword evidence="5" id="KW-1185">Reference proteome</keyword>
<dbReference type="InterPro" id="IPR029065">
    <property type="entry name" value="Enolase_C-like"/>
</dbReference>
<dbReference type="AlphaFoldDB" id="A0A4Y9A9E6"/>
<dbReference type="RefSeq" id="WP_135110797.1">
    <property type="nucleotide sequence ID" value="NZ_SRHY01000029.1"/>
</dbReference>
<dbReference type="SUPFAM" id="SSF51604">
    <property type="entry name" value="Enolase C-terminal domain-like"/>
    <property type="match status" value="1"/>
</dbReference>
<dbReference type="GO" id="GO:0046872">
    <property type="term" value="F:metal ion binding"/>
    <property type="evidence" value="ECO:0007669"/>
    <property type="project" value="UniProtKB-KW"/>
</dbReference>
<keyword evidence="1" id="KW-0479">Metal-binding</keyword>
<sequence>MKITDVKTYIVGNEWKNWVFTHVETDEGITGLGEATLNGFAKTVEMAIHELKRFVIGEDPFDVEKLSLRMFRDYFTDGGQIQGAAISGIDYALWDVMGKKLNLPVYKLLGGKCHDNLRAYANGWYQSSRTPEGFYNDAKEVVDAGYTALKFDPFGTAWRVVERKEFNYALEIIEAVRDAVGNDADILIEGHNRFSVHTALQFAQEMKQFNPTWFEAPVPPQKVSSMVEIAKRSPVPIACGEDYHSREQFAELMSHDAVHIIQLEPQYMGITAAKQVAGMAHAHNAVIAPHSAQGPLCSIVCGHLNTASPNFYLHEIFDDFNKDWTQEILTNNVEVMDGHIQFPDGPGWGTELNVDLVEEHPYSQNHFLPLFREGWEKREGLK</sequence>
<comment type="caution">
    <text evidence="4">The sequence shown here is derived from an EMBL/GenBank/DDBJ whole genome shotgun (WGS) entry which is preliminary data.</text>
</comment>
<dbReference type="OrthoDB" id="9775391at2"/>
<gene>
    <name evidence="4" type="ORF">E4U82_14015</name>
</gene>
<dbReference type="Gene3D" id="3.30.390.10">
    <property type="entry name" value="Enolase-like, N-terminal domain"/>
    <property type="match status" value="1"/>
</dbReference>
<evidence type="ECO:0000256" key="1">
    <source>
        <dbReference type="ARBA" id="ARBA00022723"/>
    </source>
</evidence>
<dbReference type="Proteomes" id="UP000298484">
    <property type="component" value="Unassembled WGS sequence"/>
</dbReference>
<organism evidence="4 5">
    <name type="scientific">Lentibacillus salicampi</name>
    <dbReference type="NCBI Taxonomy" id="175306"/>
    <lineage>
        <taxon>Bacteria</taxon>
        <taxon>Bacillati</taxon>
        <taxon>Bacillota</taxon>
        <taxon>Bacilli</taxon>
        <taxon>Bacillales</taxon>
        <taxon>Bacillaceae</taxon>
        <taxon>Lentibacillus</taxon>
    </lineage>
</organism>
<dbReference type="PANTHER" id="PTHR48080:SF2">
    <property type="entry name" value="D-GALACTONATE DEHYDRATASE"/>
    <property type="match status" value="1"/>
</dbReference>
<evidence type="ECO:0000313" key="5">
    <source>
        <dbReference type="Proteomes" id="UP000298484"/>
    </source>
</evidence>
<dbReference type="CDD" id="cd03316">
    <property type="entry name" value="MR_like"/>
    <property type="match status" value="1"/>
</dbReference>
<name>A0A4Y9A9E6_9BACI</name>
<dbReference type="EMBL" id="SRHY01000029">
    <property type="protein sequence ID" value="TFJ92095.1"/>
    <property type="molecule type" value="Genomic_DNA"/>
</dbReference>
<evidence type="ECO:0000313" key="4">
    <source>
        <dbReference type="EMBL" id="TFJ92095.1"/>
    </source>
</evidence>
<dbReference type="SFLD" id="SFLDS00001">
    <property type="entry name" value="Enolase"/>
    <property type="match status" value="1"/>
</dbReference>
<dbReference type="InterPro" id="IPR029017">
    <property type="entry name" value="Enolase-like_N"/>
</dbReference>
<reference evidence="4 5" key="1">
    <citation type="submission" date="2019-03" db="EMBL/GenBank/DDBJ databases">
        <title>Genome sequence of Lentibacillus salicampi ATCC BAA-719.</title>
        <authorList>
            <person name="Maclea K.S."/>
            <person name="Simoes Junior M."/>
        </authorList>
    </citation>
    <scope>NUCLEOTIDE SEQUENCE [LARGE SCALE GENOMIC DNA]</scope>
    <source>
        <strain evidence="4 5">ATCC BAA-719</strain>
    </source>
</reference>
<dbReference type="Pfam" id="PF02746">
    <property type="entry name" value="MR_MLE_N"/>
    <property type="match status" value="1"/>
</dbReference>
<accession>A0A4Y9A9E6</accession>
<evidence type="ECO:0000259" key="3">
    <source>
        <dbReference type="SMART" id="SM00922"/>
    </source>
</evidence>
<dbReference type="Pfam" id="PF13378">
    <property type="entry name" value="MR_MLE_C"/>
    <property type="match status" value="1"/>
</dbReference>
<protein>
    <submittedName>
        <fullName evidence="4">Mandelate racemase/muconate lactonizing enzyme family protein</fullName>
    </submittedName>
</protein>
<dbReference type="SMART" id="SM00922">
    <property type="entry name" value="MR_MLE"/>
    <property type="match status" value="1"/>
</dbReference>
<feature type="domain" description="Mandelate racemase/muconate lactonizing enzyme C-terminal" evidence="3">
    <location>
        <begin position="131"/>
        <end position="236"/>
    </location>
</feature>
<proteinExistence type="predicted"/>
<dbReference type="InterPro" id="IPR036849">
    <property type="entry name" value="Enolase-like_C_sf"/>
</dbReference>
<dbReference type="SUPFAM" id="SSF54826">
    <property type="entry name" value="Enolase N-terminal domain-like"/>
    <property type="match status" value="1"/>
</dbReference>
<dbReference type="InterPro" id="IPR013342">
    <property type="entry name" value="Mandelate_racemase_C"/>
</dbReference>
<dbReference type="InterPro" id="IPR013341">
    <property type="entry name" value="Mandelate_racemase_N_dom"/>
</dbReference>
<keyword evidence="2" id="KW-0456">Lyase</keyword>
<dbReference type="PANTHER" id="PTHR48080">
    <property type="entry name" value="D-GALACTONATE DEHYDRATASE-RELATED"/>
    <property type="match status" value="1"/>
</dbReference>
<dbReference type="Gene3D" id="3.20.20.120">
    <property type="entry name" value="Enolase-like C-terminal domain"/>
    <property type="match status" value="1"/>
</dbReference>